<dbReference type="Proteomes" id="UP000230282">
    <property type="component" value="Unassembled WGS sequence"/>
</dbReference>
<name>A0A2M8RW67_9PAST</name>
<dbReference type="InterPro" id="IPR005651">
    <property type="entry name" value="Trm112-like"/>
</dbReference>
<dbReference type="SUPFAM" id="SSF158997">
    <property type="entry name" value="Trm112p-like"/>
    <property type="match status" value="1"/>
</dbReference>
<evidence type="ECO:0000256" key="1">
    <source>
        <dbReference type="HAMAP-Rule" id="MF_01187"/>
    </source>
</evidence>
<comment type="similarity">
    <text evidence="1">Belongs to the UPF0434 family.</text>
</comment>
<dbReference type="Pfam" id="PF03966">
    <property type="entry name" value="Trm112p"/>
    <property type="match status" value="1"/>
</dbReference>
<protein>
    <recommendedName>
        <fullName evidence="1">UPF0434 protein CVP04_07200</fullName>
    </recommendedName>
</protein>
<accession>A0A2M8RW67</accession>
<dbReference type="Gene3D" id="2.20.25.10">
    <property type="match status" value="1"/>
</dbReference>
<dbReference type="PANTHER" id="PTHR33505">
    <property type="entry name" value="ZGC:162634"/>
    <property type="match status" value="1"/>
</dbReference>
<dbReference type="FunFam" id="2.20.25.10:FF:000002">
    <property type="entry name" value="UPF0434 protein YcaR"/>
    <property type="match status" value="1"/>
</dbReference>
<dbReference type="OrthoDB" id="9812205at2"/>
<dbReference type="AlphaFoldDB" id="A0A2M8RW67"/>
<evidence type="ECO:0000313" key="3">
    <source>
        <dbReference type="Proteomes" id="UP000230282"/>
    </source>
</evidence>
<reference evidence="2 3" key="1">
    <citation type="submission" date="2017-11" db="EMBL/GenBank/DDBJ databases">
        <title>Reclassification of Bisgaard taxon 5 as Caviibacterium pharyngocola gen. nov., sp. nov.</title>
        <authorList>
            <person name="Christensen H."/>
        </authorList>
    </citation>
    <scope>NUCLEOTIDE SEQUENCE [LARGE SCALE GENOMIC DNA]</scope>
    <source>
        <strain evidence="2 3">7_3</strain>
    </source>
</reference>
<keyword evidence="3" id="KW-1185">Reference proteome</keyword>
<comment type="caution">
    <text evidence="2">The sequence shown here is derived from an EMBL/GenBank/DDBJ whole genome shotgun (WGS) entry which is preliminary data.</text>
</comment>
<sequence length="63" mass="6976">MNAKLLEIVACPICQGKLKYDKAQARLICTFDQVAYPINQGIPVLLSDQAVALSEEEKEPKND</sequence>
<dbReference type="RefSeq" id="WP_100296819.1">
    <property type="nucleotide sequence ID" value="NZ_PHGZ01000013.1"/>
</dbReference>
<proteinExistence type="inferred from homology"/>
<dbReference type="PANTHER" id="PTHR33505:SF4">
    <property type="entry name" value="PROTEIN PREY, MITOCHONDRIAL"/>
    <property type="match status" value="1"/>
</dbReference>
<dbReference type="HAMAP" id="MF_01187">
    <property type="entry name" value="UPF0434"/>
    <property type="match status" value="1"/>
</dbReference>
<dbReference type="EMBL" id="PHGZ01000013">
    <property type="protein sequence ID" value="PJG83130.1"/>
    <property type="molecule type" value="Genomic_DNA"/>
</dbReference>
<gene>
    <name evidence="2" type="ORF">CVP04_07200</name>
</gene>
<organism evidence="2 3">
    <name type="scientific">Caviibacterium pharyngocola</name>
    <dbReference type="NCBI Taxonomy" id="28159"/>
    <lineage>
        <taxon>Bacteria</taxon>
        <taxon>Pseudomonadati</taxon>
        <taxon>Pseudomonadota</taxon>
        <taxon>Gammaproteobacteria</taxon>
        <taxon>Pasteurellales</taxon>
        <taxon>Pasteurellaceae</taxon>
        <taxon>Caviibacterium</taxon>
    </lineage>
</organism>
<dbReference type="GO" id="GO:0005829">
    <property type="term" value="C:cytosol"/>
    <property type="evidence" value="ECO:0007669"/>
    <property type="project" value="TreeGrafter"/>
</dbReference>
<evidence type="ECO:0000313" key="2">
    <source>
        <dbReference type="EMBL" id="PJG83130.1"/>
    </source>
</evidence>